<dbReference type="InterPro" id="IPR004113">
    <property type="entry name" value="FAD-bd_oxidored_4_C"/>
</dbReference>
<dbReference type="EMBL" id="JADQDO010000004">
    <property type="protein sequence ID" value="MBF9233868.1"/>
    <property type="molecule type" value="Genomic_DNA"/>
</dbReference>
<evidence type="ECO:0000256" key="4">
    <source>
        <dbReference type="ARBA" id="ARBA00023002"/>
    </source>
</evidence>
<dbReference type="GO" id="GO:0022904">
    <property type="term" value="P:respiratory electron transport chain"/>
    <property type="evidence" value="ECO:0007669"/>
    <property type="project" value="TreeGrafter"/>
</dbReference>
<reference evidence="6" key="1">
    <citation type="submission" date="2020-11" db="EMBL/GenBank/DDBJ databases">
        <authorList>
            <person name="Kim M.K."/>
        </authorList>
    </citation>
    <scope>NUCLEOTIDE SEQUENCE</scope>
    <source>
        <strain evidence="6">BT350</strain>
    </source>
</reference>
<dbReference type="InterPro" id="IPR036318">
    <property type="entry name" value="FAD-bd_PCMH-like_sf"/>
</dbReference>
<dbReference type="InterPro" id="IPR006094">
    <property type="entry name" value="Oxid_FAD_bind_N"/>
</dbReference>
<dbReference type="InterPro" id="IPR051264">
    <property type="entry name" value="FAD-oxidored/transferase_4"/>
</dbReference>
<dbReference type="PANTHER" id="PTHR43716:SF1">
    <property type="entry name" value="D-2-HYDROXYGLUTARATE DEHYDROGENASE, MITOCHONDRIAL"/>
    <property type="match status" value="1"/>
</dbReference>
<dbReference type="SUPFAM" id="SSF55103">
    <property type="entry name" value="FAD-linked oxidases, C-terminal domain"/>
    <property type="match status" value="1"/>
</dbReference>
<dbReference type="InterPro" id="IPR016167">
    <property type="entry name" value="FAD-bd_PCMH_sub1"/>
</dbReference>
<dbReference type="Gene3D" id="3.30.70.2740">
    <property type="match status" value="1"/>
</dbReference>
<comment type="caution">
    <text evidence="6">The sequence shown here is derived from an EMBL/GenBank/DDBJ whole genome shotgun (WGS) entry which is preliminary data.</text>
</comment>
<keyword evidence="2" id="KW-0285">Flavoprotein</keyword>
<dbReference type="PROSITE" id="PS51387">
    <property type="entry name" value="FAD_PCMH"/>
    <property type="match status" value="1"/>
</dbReference>
<dbReference type="GO" id="GO:0071949">
    <property type="term" value="F:FAD binding"/>
    <property type="evidence" value="ECO:0007669"/>
    <property type="project" value="InterPro"/>
</dbReference>
<dbReference type="Gene3D" id="3.30.465.10">
    <property type="match status" value="1"/>
</dbReference>
<dbReference type="AlphaFoldDB" id="A0A931BSI9"/>
<dbReference type="Pfam" id="PF02913">
    <property type="entry name" value="FAD-oxidase_C"/>
    <property type="match status" value="1"/>
</dbReference>
<keyword evidence="3" id="KW-0274">FAD</keyword>
<dbReference type="InterPro" id="IPR016164">
    <property type="entry name" value="FAD-linked_Oxase-like_C"/>
</dbReference>
<evidence type="ECO:0000313" key="7">
    <source>
        <dbReference type="Proteomes" id="UP000599312"/>
    </source>
</evidence>
<proteinExistence type="predicted"/>
<dbReference type="RefSeq" id="WP_196271858.1">
    <property type="nucleotide sequence ID" value="NZ_JADQDO010000004.1"/>
</dbReference>
<evidence type="ECO:0000256" key="2">
    <source>
        <dbReference type="ARBA" id="ARBA00022630"/>
    </source>
</evidence>
<dbReference type="Pfam" id="PF01565">
    <property type="entry name" value="FAD_binding_4"/>
    <property type="match status" value="1"/>
</dbReference>
<evidence type="ECO:0000256" key="3">
    <source>
        <dbReference type="ARBA" id="ARBA00022827"/>
    </source>
</evidence>
<dbReference type="GO" id="GO:0016491">
    <property type="term" value="F:oxidoreductase activity"/>
    <property type="evidence" value="ECO:0007669"/>
    <property type="project" value="UniProtKB-KW"/>
</dbReference>
<evidence type="ECO:0000313" key="6">
    <source>
        <dbReference type="EMBL" id="MBF9233868.1"/>
    </source>
</evidence>
<dbReference type="SUPFAM" id="SSF56176">
    <property type="entry name" value="FAD-binding/transporter-associated domain-like"/>
    <property type="match status" value="1"/>
</dbReference>
<feature type="domain" description="FAD-binding PCMH-type" evidence="5">
    <location>
        <begin position="35"/>
        <end position="217"/>
    </location>
</feature>
<sequence>MFDRNHLDGIAAIVGSKGIVSETGEIRAYEIGARYDEGKAAFVVRPATTAQVSDVVAYLVSNGIPFVPQGGNTGLVGGSTPDSSGAQVVLSLDRLRSPIIVDEENRTVEVGSGVRLSTLNDELSAYGMFFPVDLGADPTIGGMVATNTGGARFLRYGGMRRQVLGVEVVLADPQGTVLDLATGLRKDNSRLDLKQFFIGTGGAFGIVTKAVLELQRAPRQRATALIVPSNGDAILPLLATLEETCGEYLSAFEGISRNALERTFSHIGHLKNPFARGEIPPYAILLELTRSWVPRSGELDLSTFLEGVLSDLFDRDEPLVNDALVARSEDLWLIRHSLTEGLKASGHVIAFDLSLRRSDLHRFRTQIIAILDAEFPDLAVCDFGHVGDGGIHFNLVYPRRPEASYVDRVRKTVLDVVVHEYGGSFSGEHALGRSNQAIYDHYTPDLLKRLSVSVKDAITEVPIGNFLFGQKA</sequence>
<evidence type="ECO:0000259" key="5">
    <source>
        <dbReference type="PROSITE" id="PS51387"/>
    </source>
</evidence>
<name>A0A931BSI9_9HYPH</name>
<protein>
    <submittedName>
        <fullName evidence="6">FAD-binding oxidoreductase</fullName>
    </submittedName>
</protein>
<dbReference type="Proteomes" id="UP000599312">
    <property type="component" value="Unassembled WGS sequence"/>
</dbReference>
<dbReference type="InterPro" id="IPR016169">
    <property type="entry name" value="FAD-bd_PCMH_sub2"/>
</dbReference>
<dbReference type="PANTHER" id="PTHR43716">
    <property type="entry name" value="D-2-HYDROXYGLUTARATE DEHYDROGENASE, MITOCHONDRIAL"/>
    <property type="match status" value="1"/>
</dbReference>
<keyword evidence="4" id="KW-0560">Oxidoreductase</keyword>
<accession>A0A931BSI9</accession>
<dbReference type="Gene3D" id="3.30.43.10">
    <property type="entry name" value="Uridine Diphospho-n-acetylenolpyruvylglucosamine Reductase, domain 2"/>
    <property type="match status" value="1"/>
</dbReference>
<comment type="cofactor">
    <cofactor evidence="1">
        <name>FAD</name>
        <dbReference type="ChEBI" id="CHEBI:57692"/>
    </cofactor>
</comment>
<keyword evidence="7" id="KW-1185">Reference proteome</keyword>
<dbReference type="Gene3D" id="3.30.70.2190">
    <property type="match status" value="1"/>
</dbReference>
<dbReference type="InterPro" id="IPR016166">
    <property type="entry name" value="FAD-bd_PCMH"/>
</dbReference>
<evidence type="ECO:0000256" key="1">
    <source>
        <dbReference type="ARBA" id="ARBA00001974"/>
    </source>
</evidence>
<organism evidence="6 7">
    <name type="scientific">Microvirga alba</name>
    <dbReference type="NCBI Taxonomy" id="2791025"/>
    <lineage>
        <taxon>Bacteria</taxon>
        <taxon>Pseudomonadati</taxon>
        <taxon>Pseudomonadota</taxon>
        <taxon>Alphaproteobacteria</taxon>
        <taxon>Hyphomicrobiales</taxon>
        <taxon>Methylobacteriaceae</taxon>
        <taxon>Microvirga</taxon>
    </lineage>
</organism>
<gene>
    <name evidence="6" type="ORF">I2H38_10820</name>
</gene>